<organism evidence="2 3">
    <name type="scientific">Mucuna pruriens</name>
    <name type="common">Velvet bean</name>
    <name type="synonym">Dolichos pruriens</name>
    <dbReference type="NCBI Taxonomy" id="157652"/>
    <lineage>
        <taxon>Eukaryota</taxon>
        <taxon>Viridiplantae</taxon>
        <taxon>Streptophyta</taxon>
        <taxon>Embryophyta</taxon>
        <taxon>Tracheophyta</taxon>
        <taxon>Spermatophyta</taxon>
        <taxon>Magnoliopsida</taxon>
        <taxon>eudicotyledons</taxon>
        <taxon>Gunneridae</taxon>
        <taxon>Pentapetalae</taxon>
        <taxon>rosids</taxon>
        <taxon>fabids</taxon>
        <taxon>Fabales</taxon>
        <taxon>Fabaceae</taxon>
        <taxon>Papilionoideae</taxon>
        <taxon>50 kb inversion clade</taxon>
        <taxon>NPAAA clade</taxon>
        <taxon>indigoferoid/millettioid clade</taxon>
        <taxon>Phaseoleae</taxon>
        <taxon>Mucuna</taxon>
    </lineage>
</organism>
<evidence type="ECO:0000313" key="3">
    <source>
        <dbReference type="Proteomes" id="UP000257109"/>
    </source>
</evidence>
<dbReference type="AlphaFoldDB" id="A0A371GG49"/>
<accession>A0A371GG49</accession>
<dbReference type="Pfam" id="PF13963">
    <property type="entry name" value="Transpos_assoc"/>
    <property type="match status" value="1"/>
</dbReference>
<sequence>FLNARVCCAWRRKVISLSERLEKARCPCPKCHCNKWESRDVVYDHLICKQFPKNYKVWIWHGEAYETMASRNT</sequence>
<comment type="caution">
    <text evidence="2">The sequence shown here is derived from an EMBL/GenBank/DDBJ whole genome shotgun (WGS) entry which is preliminary data.</text>
</comment>
<name>A0A371GG49_MUCPR</name>
<keyword evidence="3" id="KW-1185">Reference proteome</keyword>
<evidence type="ECO:0000259" key="1">
    <source>
        <dbReference type="Pfam" id="PF13963"/>
    </source>
</evidence>
<gene>
    <name evidence="2" type="ORF">CR513_28719</name>
</gene>
<proteinExistence type="predicted"/>
<feature type="non-terminal residue" evidence="2">
    <location>
        <position position="1"/>
    </location>
</feature>
<reference evidence="2" key="1">
    <citation type="submission" date="2018-05" db="EMBL/GenBank/DDBJ databases">
        <title>Draft genome of Mucuna pruriens seed.</title>
        <authorList>
            <person name="Nnadi N.E."/>
            <person name="Vos R."/>
            <person name="Hasami M.H."/>
            <person name="Devisetty U.K."/>
            <person name="Aguiy J.C."/>
        </authorList>
    </citation>
    <scope>NUCLEOTIDE SEQUENCE [LARGE SCALE GENOMIC DNA]</scope>
    <source>
        <strain evidence="2">JCA_2017</strain>
    </source>
</reference>
<dbReference type="Proteomes" id="UP000257109">
    <property type="component" value="Unassembled WGS sequence"/>
</dbReference>
<protein>
    <recommendedName>
        <fullName evidence="1">Transposase-associated domain-containing protein</fullName>
    </recommendedName>
</protein>
<dbReference type="EMBL" id="QJKJ01005640">
    <property type="protein sequence ID" value="RDX89542.1"/>
    <property type="molecule type" value="Genomic_DNA"/>
</dbReference>
<feature type="domain" description="Transposase-associated" evidence="1">
    <location>
        <begin position="22"/>
        <end position="63"/>
    </location>
</feature>
<dbReference type="OrthoDB" id="1431713at2759"/>
<dbReference type="InterPro" id="IPR029480">
    <property type="entry name" value="Transpos_assoc"/>
</dbReference>
<evidence type="ECO:0000313" key="2">
    <source>
        <dbReference type="EMBL" id="RDX89542.1"/>
    </source>
</evidence>